<keyword evidence="3" id="KW-1185">Reference proteome</keyword>
<evidence type="ECO:0000313" key="3">
    <source>
        <dbReference type="Proteomes" id="UP000093080"/>
    </source>
</evidence>
<name>A0A1B9F2V3_9BACT</name>
<gene>
    <name evidence="2" type="ORF">DBT_2408</name>
</gene>
<reference evidence="2 3" key="1">
    <citation type="submission" date="2016-06" db="EMBL/GenBank/DDBJ databases">
        <title>Respiratory ammonification of nitrate coupled to the oxidation of elemental sulfur in deep-sea autotrophic thermophilic bacteria.</title>
        <authorList>
            <person name="Slobodkina G.B."/>
            <person name="Mardanov A.V."/>
            <person name="Ravin N.V."/>
            <person name="Frolova A.A."/>
            <person name="Viryasiv M.B."/>
            <person name="Chernyh N.A."/>
            <person name="Bonch-Osmolovskaya E.A."/>
            <person name="Slobodkin A.I."/>
        </authorList>
    </citation>
    <scope>NUCLEOTIDE SEQUENCE [LARGE SCALE GENOMIC DNA]</scope>
    <source>
        <strain evidence="2 3">S69</strain>
    </source>
</reference>
<feature type="chain" id="PRO_5008626122" description="Lipoprotein" evidence="1">
    <location>
        <begin position="17"/>
        <end position="438"/>
    </location>
</feature>
<dbReference type="Proteomes" id="UP000093080">
    <property type="component" value="Unassembled WGS sequence"/>
</dbReference>
<proteinExistence type="predicted"/>
<evidence type="ECO:0000256" key="1">
    <source>
        <dbReference type="SAM" id="SignalP"/>
    </source>
</evidence>
<organism evidence="2 3">
    <name type="scientific">Dissulfuribacter thermophilus</name>
    <dbReference type="NCBI Taxonomy" id="1156395"/>
    <lineage>
        <taxon>Bacteria</taxon>
        <taxon>Pseudomonadati</taxon>
        <taxon>Thermodesulfobacteriota</taxon>
        <taxon>Dissulfuribacteria</taxon>
        <taxon>Dissulfuribacterales</taxon>
        <taxon>Dissulfuribacteraceae</taxon>
        <taxon>Dissulfuribacter</taxon>
    </lineage>
</organism>
<keyword evidence="1" id="KW-0732">Signal</keyword>
<dbReference type="AlphaFoldDB" id="A0A1B9F2V3"/>
<feature type="signal peptide" evidence="1">
    <location>
        <begin position="1"/>
        <end position="16"/>
    </location>
</feature>
<dbReference type="STRING" id="1156395.DBT_2408"/>
<sequence>MMFLWLAAILTLSACAGKQMEVALEGQPYPLRDRVPEEFSFKIKAPETITYLSTVDEALLTPDRRLEVHILRGLSEISAKDQVQEVLDGLWESEPLVRKLLQKPGPEARDYFYPLAELYYMLNTGASDEWKREASERLYRKVFCNMHPNQLSGYALHFYTMALLKRRMFKEADPFFKRLRTFTPADVYMKDMVMVIDMACRHGDHAYAASMMAKACGFAQANGIELPEVELRHCLSCLVEAGKAGLAAKEMEPLAKAYPELASHSFCQTVMAHRSSVKPTRHTVRRKSRPAIFNSRPAPEPVQVGGREKENTRDITVVRVQTIKASRDRYYLDPALEGIGEETLFALEFTSFSLVKENELRLARGESGTVSLARGQVLRINSRGREQGKCRLRVTIEQGHKEVFHTELESVDQGATVIGREETGEDGTVLLRLITLLP</sequence>
<dbReference type="EMBL" id="MAGO01000017">
    <property type="protein sequence ID" value="OCC14203.1"/>
    <property type="molecule type" value="Genomic_DNA"/>
</dbReference>
<comment type="caution">
    <text evidence="2">The sequence shown here is derived from an EMBL/GenBank/DDBJ whole genome shotgun (WGS) entry which is preliminary data.</text>
</comment>
<evidence type="ECO:0000313" key="2">
    <source>
        <dbReference type="EMBL" id="OCC14203.1"/>
    </source>
</evidence>
<protein>
    <recommendedName>
        <fullName evidence="4">Lipoprotein</fullName>
    </recommendedName>
</protein>
<accession>A0A1B9F2V3</accession>
<evidence type="ECO:0008006" key="4">
    <source>
        <dbReference type="Google" id="ProtNLM"/>
    </source>
</evidence>